<dbReference type="EMBL" id="CAJOBH010126081">
    <property type="protein sequence ID" value="CAF4735192.1"/>
    <property type="molecule type" value="Genomic_DNA"/>
</dbReference>
<dbReference type="AlphaFoldDB" id="A0A8S2YUZ9"/>
<organism evidence="1 3">
    <name type="scientific">Rotaria magnacalcarata</name>
    <dbReference type="NCBI Taxonomy" id="392030"/>
    <lineage>
        <taxon>Eukaryota</taxon>
        <taxon>Metazoa</taxon>
        <taxon>Spiralia</taxon>
        <taxon>Gnathifera</taxon>
        <taxon>Rotifera</taxon>
        <taxon>Eurotatoria</taxon>
        <taxon>Bdelloidea</taxon>
        <taxon>Philodinida</taxon>
        <taxon>Philodinidae</taxon>
        <taxon>Rotaria</taxon>
    </lineage>
</organism>
<proteinExistence type="predicted"/>
<gene>
    <name evidence="2" type="ORF">BYL167_LOCUS45441</name>
    <name evidence="1" type="ORF">GIL414_LOCUS37567</name>
</gene>
<dbReference type="Proteomes" id="UP000681720">
    <property type="component" value="Unassembled WGS sequence"/>
</dbReference>
<dbReference type="Proteomes" id="UP000681967">
    <property type="component" value="Unassembled WGS sequence"/>
</dbReference>
<evidence type="ECO:0000313" key="2">
    <source>
        <dbReference type="EMBL" id="CAF4735192.1"/>
    </source>
</evidence>
<evidence type="ECO:0000313" key="3">
    <source>
        <dbReference type="Proteomes" id="UP000681720"/>
    </source>
</evidence>
<feature type="non-terminal residue" evidence="1">
    <location>
        <position position="58"/>
    </location>
</feature>
<dbReference type="EMBL" id="CAJOBJ010096824">
    <property type="protein sequence ID" value="CAF4568668.1"/>
    <property type="molecule type" value="Genomic_DNA"/>
</dbReference>
<comment type="caution">
    <text evidence="1">The sequence shown here is derived from an EMBL/GenBank/DDBJ whole genome shotgun (WGS) entry which is preliminary data.</text>
</comment>
<accession>A0A8S2YUZ9</accession>
<reference evidence="1" key="1">
    <citation type="submission" date="2021-02" db="EMBL/GenBank/DDBJ databases">
        <authorList>
            <person name="Nowell W R."/>
        </authorList>
    </citation>
    <scope>NUCLEOTIDE SEQUENCE</scope>
</reference>
<evidence type="ECO:0000313" key="1">
    <source>
        <dbReference type="EMBL" id="CAF4568668.1"/>
    </source>
</evidence>
<sequence length="58" mass="6753">MIKDVNEITEERYKRYELHRLLAITNRIGLEFDEIQRQEAAARKALMATSSPSSSSKR</sequence>
<name>A0A8S2YUZ9_9BILA</name>
<protein>
    <submittedName>
        <fullName evidence="1">Uncharacterized protein</fullName>
    </submittedName>
</protein>